<dbReference type="InterPro" id="IPR002656">
    <property type="entry name" value="Acyl_transf_3_dom"/>
</dbReference>
<dbReference type="GO" id="GO:0009103">
    <property type="term" value="P:lipopolysaccharide biosynthetic process"/>
    <property type="evidence" value="ECO:0007669"/>
    <property type="project" value="TreeGrafter"/>
</dbReference>
<evidence type="ECO:0000256" key="1">
    <source>
        <dbReference type="SAM" id="Phobius"/>
    </source>
</evidence>
<dbReference type="PANTHER" id="PTHR23028:SF53">
    <property type="entry name" value="ACYL_TRANSF_3 DOMAIN-CONTAINING PROTEIN"/>
    <property type="match status" value="1"/>
</dbReference>
<dbReference type="EMBL" id="RQFP01000001">
    <property type="protein sequence ID" value="TGK95322.1"/>
    <property type="molecule type" value="Genomic_DNA"/>
</dbReference>
<feature type="transmembrane region" description="Helical" evidence="1">
    <location>
        <begin position="73"/>
        <end position="92"/>
    </location>
</feature>
<comment type="caution">
    <text evidence="3">The sequence shown here is derived from an EMBL/GenBank/DDBJ whole genome shotgun (WGS) entry which is preliminary data.</text>
</comment>
<gene>
    <name evidence="3" type="ORF">EHQ30_01395</name>
</gene>
<organism evidence="3 4">
    <name type="scientific">Leptospira brenneri</name>
    <dbReference type="NCBI Taxonomy" id="2023182"/>
    <lineage>
        <taxon>Bacteria</taxon>
        <taxon>Pseudomonadati</taxon>
        <taxon>Spirochaetota</taxon>
        <taxon>Spirochaetia</taxon>
        <taxon>Leptospirales</taxon>
        <taxon>Leptospiraceae</taxon>
        <taxon>Leptospira</taxon>
    </lineage>
</organism>
<feature type="transmembrane region" description="Helical" evidence="1">
    <location>
        <begin position="201"/>
        <end position="220"/>
    </location>
</feature>
<dbReference type="GO" id="GO:0016020">
    <property type="term" value="C:membrane"/>
    <property type="evidence" value="ECO:0007669"/>
    <property type="project" value="TreeGrafter"/>
</dbReference>
<dbReference type="AlphaFoldDB" id="A0A5F1Z7T3"/>
<dbReference type="GO" id="GO:0016747">
    <property type="term" value="F:acyltransferase activity, transferring groups other than amino-acyl groups"/>
    <property type="evidence" value="ECO:0007669"/>
    <property type="project" value="InterPro"/>
</dbReference>
<keyword evidence="4" id="KW-1185">Reference proteome</keyword>
<feature type="transmembrane region" description="Helical" evidence="1">
    <location>
        <begin position="349"/>
        <end position="370"/>
    </location>
</feature>
<feature type="transmembrane region" description="Helical" evidence="1">
    <location>
        <begin position="317"/>
        <end position="337"/>
    </location>
</feature>
<evidence type="ECO:0000313" key="4">
    <source>
        <dbReference type="Proteomes" id="UP000297891"/>
    </source>
</evidence>
<feature type="transmembrane region" description="Helical" evidence="1">
    <location>
        <begin position="32"/>
        <end position="52"/>
    </location>
</feature>
<evidence type="ECO:0000313" key="3">
    <source>
        <dbReference type="EMBL" id="TGK95322.1"/>
    </source>
</evidence>
<feature type="transmembrane region" description="Helical" evidence="1">
    <location>
        <begin position="249"/>
        <end position="267"/>
    </location>
</feature>
<feature type="transmembrane region" description="Helical" evidence="1">
    <location>
        <begin position="166"/>
        <end position="181"/>
    </location>
</feature>
<proteinExistence type="predicted"/>
<keyword evidence="1" id="KW-1133">Transmembrane helix</keyword>
<feature type="domain" description="Acyltransferase 3" evidence="2">
    <location>
        <begin position="6"/>
        <end position="329"/>
    </location>
</feature>
<sequence length="679" mass="78357">MIKYRPEIDGLRAVAVISVIFFHAGFTFFEGGFIGVDVFFVISGFLVTSTILTELEKDQFSIINFYERRARRILPALFFLLAISFPIAWIVFLPKDLESYLKSLSAIPIFSANVFFLKDVEYFSTASELKPLLHTWSLAVEEQYYIFFPLLILFTRTRNKKSKRQVLFVILLFLASVSLIYSQNLSSSKVSTNFYLLPSRFWEIAIGSILAFIPTSVYMISTSKKQLLSFVGISLILLSVVMFRRDTPWPSFYTLIPTIGTVFIIMFANTSDTFVGSLLSNKFFVQIGLISYSAYLWHQPIFAFSRYTFSSNYLNTYTMFILSFLSMFLAYGSWKYFELPFRDKIRFPRVLLFSLSLILSLFFIVFGYSLSRVFRYFQGESIVAKQLLSKGFAYAKLISDERIFVRERIHLQDKSPDILIIGSSRIMSIDGILGKESLGLGVSGASIEDDIAIVYMSTRKLNPSKILIGADPWLFNLNCGHERWKSLASEYYEALGEKTQNKNSPKEINSLGYSIINLYETLNFSLKNSPIDDATEFHAKIRRDGYHIYDLIYSSKSQKEIESEFNAQINYGMDQYVFSPKAKMEFIDMLREQSQKREVALILTPYHPQLYEKMKKEKPIFLIIEKEFRDLARENNILIIGSYDPDKVGCAADEFYDGMHPRAQCMKKVMSQTSFSHKK</sequence>
<dbReference type="PANTHER" id="PTHR23028">
    <property type="entry name" value="ACETYLTRANSFERASE"/>
    <property type="match status" value="1"/>
</dbReference>
<dbReference type="OrthoDB" id="9796461at2"/>
<feature type="transmembrane region" description="Helical" evidence="1">
    <location>
        <begin position="133"/>
        <end position="154"/>
    </location>
</feature>
<reference evidence="3" key="1">
    <citation type="journal article" date="2019" name="PLoS Negl. Trop. Dis.">
        <title>Revisiting the worldwide diversity of Leptospira species in the environment.</title>
        <authorList>
            <person name="Vincent A.T."/>
            <person name="Schiettekatte O."/>
            <person name="Bourhy P."/>
            <person name="Veyrier F.J."/>
            <person name="Picardeau M."/>
        </authorList>
    </citation>
    <scope>NUCLEOTIDE SEQUENCE [LARGE SCALE GENOMIC DNA]</scope>
    <source>
        <strain evidence="3">201800277</strain>
    </source>
</reference>
<feature type="transmembrane region" description="Helical" evidence="1">
    <location>
        <begin position="227"/>
        <end position="243"/>
    </location>
</feature>
<dbReference type="Proteomes" id="UP000297891">
    <property type="component" value="Unassembled WGS sequence"/>
</dbReference>
<keyword evidence="3" id="KW-0808">Transferase</keyword>
<protein>
    <submittedName>
        <fullName evidence="3">Acyltransferase</fullName>
    </submittedName>
</protein>
<dbReference type="Pfam" id="PF01757">
    <property type="entry name" value="Acyl_transf_3"/>
    <property type="match status" value="1"/>
</dbReference>
<evidence type="ECO:0000259" key="2">
    <source>
        <dbReference type="Pfam" id="PF01757"/>
    </source>
</evidence>
<accession>A0A5F1Z7T3</accession>
<name>A0A5F1Z7T3_9LEPT</name>
<dbReference type="RefSeq" id="WP_135676528.1">
    <property type="nucleotide sequence ID" value="NZ_RQFP01000001.1"/>
</dbReference>
<feature type="transmembrane region" description="Helical" evidence="1">
    <location>
        <begin position="279"/>
        <end position="297"/>
    </location>
</feature>
<dbReference type="InterPro" id="IPR050879">
    <property type="entry name" value="Acyltransferase_3"/>
</dbReference>
<keyword evidence="3" id="KW-0012">Acyltransferase</keyword>
<keyword evidence="1" id="KW-0472">Membrane</keyword>
<keyword evidence="1" id="KW-0812">Transmembrane</keyword>
<feature type="transmembrane region" description="Helical" evidence="1">
    <location>
        <begin position="9"/>
        <end position="26"/>
    </location>
</feature>